<proteinExistence type="predicted"/>
<sequence length="190" mass="21249">MRAPDKRALSIGAQLGVAFVANDRFAQHHIAVSDAPLALHRASAILRLTPDIPTMNVFYISTPYLNVKAVETPQRNLTVLSVHESKDGHWYWYAVKNVIHAGDGDLTWLVRNARWSGDADSSGDDWLSLCVSIVPEAHWTFPLKSMQAPAILLMQRTLIRESRPPAKKEYCCPTVIPREDRCTDTGCLLM</sequence>
<evidence type="ECO:0000313" key="1">
    <source>
        <dbReference type="EMBL" id="KAK8094240.1"/>
    </source>
</evidence>
<dbReference type="EMBL" id="JAQQWN010000002">
    <property type="protein sequence ID" value="KAK8094240.1"/>
    <property type="molecule type" value="Genomic_DNA"/>
</dbReference>
<accession>A0ABR1XC18</accession>
<name>A0ABR1XC18_9PEZI</name>
<protein>
    <submittedName>
        <fullName evidence="1">Uncharacterized protein</fullName>
    </submittedName>
</protein>
<keyword evidence="2" id="KW-1185">Reference proteome</keyword>
<organism evidence="1 2">
    <name type="scientific">Apiospora hydei</name>
    <dbReference type="NCBI Taxonomy" id="1337664"/>
    <lineage>
        <taxon>Eukaryota</taxon>
        <taxon>Fungi</taxon>
        <taxon>Dikarya</taxon>
        <taxon>Ascomycota</taxon>
        <taxon>Pezizomycotina</taxon>
        <taxon>Sordariomycetes</taxon>
        <taxon>Xylariomycetidae</taxon>
        <taxon>Amphisphaeriales</taxon>
        <taxon>Apiosporaceae</taxon>
        <taxon>Apiospora</taxon>
    </lineage>
</organism>
<reference evidence="1 2" key="1">
    <citation type="submission" date="2023-01" db="EMBL/GenBank/DDBJ databases">
        <title>Analysis of 21 Apiospora genomes using comparative genomics revels a genus with tremendous synthesis potential of carbohydrate active enzymes and secondary metabolites.</title>
        <authorList>
            <person name="Sorensen T."/>
        </authorList>
    </citation>
    <scope>NUCLEOTIDE SEQUENCE [LARGE SCALE GENOMIC DNA]</scope>
    <source>
        <strain evidence="1 2">CBS 114990</strain>
    </source>
</reference>
<gene>
    <name evidence="1" type="ORF">PG997_000925</name>
</gene>
<dbReference type="RefSeq" id="XP_066675013.1">
    <property type="nucleotide sequence ID" value="XM_066805240.1"/>
</dbReference>
<dbReference type="Proteomes" id="UP001433268">
    <property type="component" value="Unassembled WGS sequence"/>
</dbReference>
<comment type="caution">
    <text evidence="1">The sequence shown here is derived from an EMBL/GenBank/DDBJ whole genome shotgun (WGS) entry which is preliminary data.</text>
</comment>
<evidence type="ECO:0000313" key="2">
    <source>
        <dbReference type="Proteomes" id="UP001433268"/>
    </source>
</evidence>
<dbReference type="GeneID" id="92038300"/>